<dbReference type="Proteomes" id="UP000219215">
    <property type="component" value="Chromosome DPRO"/>
</dbReference>
<keyword evidence="2" id="KW-1185">Reference proteome</keyword>
<evidence type="ECO:0000313" key="2">
    <source>
        <dbReference type="Proteomes" id="UP000219215"/>
    </source>
</evidence>
<name>A0A2C8FED6_9BACT</name>
<evidence type="ECO:0000313" key="1">
    <source>
        <dbReference type="EMBL" id="SOB60254.1"/>
    </source>
</evidence>
<gene>
    <name evidence="1" type="ORF">DPRO_3342</name>
</gene>
<protein>
    <submittedName>
        <fullName evidence="1">Uncharacterized protein</fullName>
    </submittedName>
</protein>
<sequence length="181" mass="20228">MEKPPMASLGVSSPVNMRTTIIPMPVTSTVNRSVTRRMIAASRMSETMRMSGVTGPPWYIIVQRIMIVLSIHENVKGELARRESAFLRILLLTCVKEWSNWGIGPTNDRECREVLVFTCLSRAGPGCGGAGPEDASLRVVPHNPDMLFSHPRSYSYGRQTNQSKIYLSGYRTSDTGHDRTW</sequence>
<dbReference type="EMBL" id="LT907975">
    <property type="protein sequence ID" value="SOB60254.1"/>
    <property type="molecule type" value="Genomic_DNA"/>
</dbReference>
<dbReference type="KEGG" id="pprf:DPRO_3342"/>
<accession>A0A2C8FED6</accession>
<dbReference type="AlphaFoldDB" id="A0A2C8FED6"/>
<reference evidence="2" key="1">
    <citation type="submission" date="2017-09" db="EMBL/GenBank/DDBJ databases">
        <authorList>
            <person name="Regsiter A."/>
            <person name="William W."/>
        </authorList>
    </citation>
    <scope>NUCLEOTIDE SEQUENCE [LARGE SCALE GENOMIC DNA]</scope>
    <source>
        <strain evidence="2">500-1</strain>
    </source>
</reference>
<organism evidence="1 2">
    <name type="scientific">Pseudodesulfovibrio profundus</name>
    <dbReference type="NCBI Taxonomy" id="57320"/>
    <lineage>
        <taxon>Bacteria</taxon>
        <taxon>Pseudomonadati</taxon>
        <taxon>Thermodesulfobacteriota</taxon>
        <taxon>Desulfovibrionia</taxon>
        <taxon>Desulfovibrionales</taxon>
        <taxon>Desulfovibrionaceae</taxon>
    </lineage>
</organism>
<proteinExistence type="predicted"/>